<reference evidence="2 3" key="1">
    <citation type="submission" date="2018-09" db="EMBL/GenBank/DDBJ databases">
        <title>A high-quality reference genome of wild soybean provides a powerful tool to mine soybean genomes.</title>
        <authorList>
            <person name="Xie M."/>
            <person name="Chung C.Y.L."/>
            <person name="Li M.-W."/>
            <person name="Wong F.-L."/>
            <person name="Chan T.-F."/>
            <person name="Lam H.-M."/>
        </authorList>
    </citation>
    <scope>NUCLEOTIDE SEQUENCE [LARGE SCALE GENOMIC DNA]</scope>
    <source>
        <strain evidence="3">cv. W05</strain>
        <tissue evidence="2">Hypocotyl of etiolated seedlings</tissue>
    </source>
</reference>
<dbReference type="AlphaFoldDB" id="A0A445LSW1"/>
<keyword evidence="1" id="KW-1133">Transmembrane helix</keyword>
<keyword evidence="3" id="KW-1185">Reference proteome</keyword>
<comment type="caution">
    <text evidence="2">The sequence shown here is derived from an EMBL/GenBank/DDBJ whole genome shotgun (WGS) entry which is preliminary data.</text>
</comment>
<protein>
    <submittedName>
        <fullName evidence="2">Uncharacterized protein</fullName>
    </submittedName>
</protein>
<evidence type="ECO:0000256" key="1">
    <source>
        <dbReference type="SAM" id="Phobius"/>
    </source>
</evidence>
<feature type="transmembrane region" description="Helical" evidence="1">
    <location>
        <begin position="29"/>
        <end position="50"/>
    </location>
</feature>
<name>A0A445LSW1_GLYSO</name>
<accession>A0A445LSW1</accession>
<evidence type="ECO:0000313" key="2">
    <source>
        <dbReference type="EMBL" id="RZC26346.1"/>
    </source>
</evidence>
<gene>
    <name evidence="2" type="ORF">D0Y65_004824</name>
</gene>
<sequence length="78" mass="8954">MGQTNGLYFVLLRFSSYFFLNYFPVMFELYIIINFCVSSCPLFSFVPVSISRRVAFADPFLTGKAIGTVTDKNIQNKF</sequence>
<organism evidence="2 3">
    <name type="scientific">Glycine soja</name>
    <name type="common">Wild soybean</name>
    <dbReference type="NCBI Taxonomy" id="3848"/>
    <lineage>
        <taxon>Eukaryota</taxon>
        <taxon>Viridiplantae</taxon>
        <taxon>Streptophyta</taxon>
        <taxon>Embryophyta</taxon>
        <taxon>Tracheophyta</taxon>
        <taxon>Spermatophyta</taxon>
        <taxon>Magnoliopsida</taxon>
        <taxon>eudicotyledons</taxon>
        <taxon>Gunneridae</taxon>
        <taxon>Pentapetalae</taxon>
        <taxon>rosids</taxon>
        <taxon>fabids</taxon>
        <taxon>Fabales</taxon>
        <taxon>Fabaceae</taxon>
        <taxon>Papilionoideae</taxon>
        <taxon>50 kb inversion clade</taxon>
        <taxon>NPAAA clade</taxon>
        <taxon>indigoferoid/millettioid clade</taxon>
        <taxon>Phaseoleae</taxon>
        <taxon>Glycine</taxon>
        <taxon>Glycine subgen. Soja</taxon>
    </lineage>
</organism>
<proteinExistence type="predicted"/>
<evidence type="ECO:0000313" key="3">
    <source>
        <dbReference type="Proteomes" id="UP000289340"/>
    </source>
</evidence>
<dbReference type="Proteomes" id="UP000289340">
    <property type="component" value="Chromosome 2"/>
</dbReference>
<dbReference type="EMBL" id="QZWG01000002">
    <property type="protein sequence ID" value="RZC26346.1"/>
    <property type="molecule type" value="Genomic_DNA"/>
</dbReference>
<keyword evidence="1" id="KW-0812">Transmembrane</keyword>
<keyword evidence="1" id="KW-0472">Membrane</keyword>